<accession>A0A1H8G569</accession>
<dbReference type="SUPFAM" id="SSF55469">
    <property type="entry name" value="FMN-dependent nitroreductase-like"/>
    <property type="match status" value="1"/>
</dbReference>
<keyword evidence="3" id="KW-0288">FMN</keyword>
<feature type="domain" description="Nitroreductase" evidence="5">
    <location>
        <begin position="11"/>
        <end position="164"/>
    </location>
</feature>
<dbReference type="PANTHER" id="PTHR43425">
    <property type="entry name" value="OXYGEN-INSENSITIVE NADPH NITROREDUCTASE"/>
    <property type="match status" value="1"/>
</dbReference>
<dbReference type="CDD" id="cd02146">
    <property type="entry name" value="NfsA-like"/>
    <property type="match status" value="1"/>
</dbReference>
<dbReference type="RefSeq" id="WP_091974483.1">
    <property type="nucleotide sequence ID" value="NZ_FODF01000003.1"/>
</dbReference>
<dbReference type="GO" id="GO:0016491">
    <property type="term" value="F:oxidoreductase activity"/>
    <property type="evidence" value="ECO:0007669"/>
    <property type="project" value="UniProtKB-KW"/>
</dbReference>
<evidence type="ECO:0000256" key="1">
    <source>
        <dbReference type="ARBA" id="ARBA00008366"/>
    </source>
</evidence>
<dbReference type="STRING" id="215200.SAMN05216454_10365"/>
<name>A0A1H8G569_9FIRM</name>
<evidence type="ECO:0000256" key="4">
    <source>
        <dbReference type="ARBA" id="ARBA00023002"/>
    </source>
</evidence>
<dbReference type="Gene3D" id="3.40.109.10">
    <property type="entry name" value="NADH Oxidase"/>
    <property type="match status" value="1"/>
</dbReference>
<reference evidence="6 7" key="1">
    <citation type="submission" date="2016-10" db="EMBL/GenBank/DDBJ databases">
        <authorList>
            <person name="de Groot N.N."/>
        </authorList>
    </citation>
    <scope>NUCLEOTIDE SEQUENCE [LARGE SCALE GENOMIC DNA]</scope>
    <source>
        <strain evidence="6 7">Calf135</strain>
    </source>
</reference>
<organism evidence="6 7">
    <name type="scientific">Peptostreptococcus russellii</name>
    <dbReference type="NCBI Taxonomy" id="215200"/>
    <lineage>
        <taxon>Bacteria</taxon>
        <taxon>Bacillati</taxon>
        <taxon>Bacillota</taxon>
        <taxon>Clostridia</taxon>
        <taxon>Peptostreptococcales</taxon>
        <taxon>Peptostreptococcaceae</taxon>
        <taxon>Peptostreptococcus</taxon>
    </lineage>
</organism>
<dbReference type="Pfam" id="PF00881">
    <property type="entry name" value="Nitroreductase"/>
    <property type="match status" value="1"/>
</dbReference>
<dbReference type="Proteomes" id="UP000199512">
    <property type="component" value="Unassembled WGS sequence"/>
</dbReference>
<dbReference type="OrthoDB" id="9775805at2"/>
<evidence type="ECO:0000259" key="5">
    <source>
        <dbReference type="Pfam" id="PF00881"/>
    </source>
</evidence>
<gene>
    <name evidence="6" type="ORF">SAMN05216454_10365</name>
</gene>
<dbReference type="AlphaFoldDB" id="A0A1H8G569"/>
<dbReference type="InterPro" id="IPR016446">
    <property type="entry name" value="Flavin_OxRdtase_Frp"/>
</dbReference>
<sequence length="350" mass="40368">MRNETVERLLGHRSIRAYKDKAVEKEIVDNLIEVANHTSTSMGMQSFSIIRVTDKEKRTKIASICNQEYVKDAPEFWVFIADLYRNSSIAAEQDCYLDTRNDADRFFQGFTDACLAAQNVLVAAESYGLGGVFFGSISNDLAGIIEVLNLPEYTFPVLGLGIGYPDQEPLLKPRMDSKFKVFENEYKKEENYLDALKEYDEEMKKYYDMRNPSKYLDEFTKQVVNILTAANDKKSHIITVMRKQGFNLELEYIPESEIRTMFKKTPEKIEKKEFEESKSGLKLDTNLQELFDMYPFVKSYLLSINPKFNKIAAMSMSGRLNEMTMTDLADMGEMPADSLIYMIESRIDEE</sequence>
<keyword evidence="7" id="KW-1185">Reference proteome</keyword>
<keyword evidence="4" id="KW-0560">Oxidoreductase</keyword>
<evidence type="ECO:0000313" key="7">
    <source>
        <dbReference type="Proteomes" id="UP000199512"/>
    </source>
</evidence>
<evidence type="ECO:0000256" key="2">
    <source>
        <dbReference type="ARBA" id="ARBA00022630"/>
    </source>
</evidence>
<dbReference type="InterPro" id="IPR000415">
    <property type="entry name" value="Nitroreductase-like"/>
</dbReference>
<dbReference type="InterPro" id="IPR029479">
    <property type="entry name" value="Nitroreductase"/>
</dbReference>
<proteinExistence type="inferred from homology"/>
<dbReference type="EMBL" id="FODF01000003">
    <property type="protein sequence ID" value="SEN39029.1"/>
    <property type="molecule type" value="Genomic_DNA"/>
</dbReference>
<protein>
    <submittedName>
        <fullName evidence="6">Nitroreductase</fullName>
    </submittedName>
</protein>
<evidence type="ECO:0000313" key="6">
    <source>
        <dbReference type="EMBL" id="SEN39029.1"/>
    </source>
</evidence>
<comment type="similarity">
    <text evidence="1">Belongs to the flavin oxidoreductase frp family.</text>
</comment>
<evidence type="ECO:0000256" key="3">
    <source>
        <dbReference type="ARBA" id="ARBA00022643"/>
    </source>
</evidence>
<keyword evidence="2" id="KW-0285">Flavoprotein</keyword>
<dbReference type="PANTHER" id="PTHR43425:SF2">
    <property type="entry name" value="OXYGEN-INSENSITIVE NADPH NITROREDUCTASE"/>
    <property type="match status" value="1"/>
</dbReference>